<reference evidence="1 2" key="1">
    <citation type="journal article" date="2020" name="ISME J.">
        <title>Comparative genomics reveals insights into cyanobacterial evolution and habitat adaptation.</title>
        <authorList>
            <person name="Chen M.Y."/>
            <person name="Teng W.K."/>
            <person name="Zhao L."/>
            <person name="Hu C.X."/>
            <person name="Zhou Y.K."/>
            <person name="Han B.P."/>
            <person name="Song L.R."/>
            <person name="Shu W.S."/>
        </authorList>
    </citation>
    <scope>NUCLEOTIDE SEQUENCE [LARGE SCALE GENOMIC DNA]</scope>
    <source>
        <strain evidence="1 2">FACHB-362</strain>
    </source>
</reference>
<evidence type="ECO:0000313" key="1">
    <source>
        <dbReference type="EMBL" id="MBD2692116.1"/>
    </source>
</evidence>
<sequence>MSDQIITSSLFIGLNDSNLLEELDNKAVEVISGGQGPLVFYACPQNRYVTNYNGNSWYRGSKGCDVYGRNEVPPEVLNAAV</sequence>
<accession>A0ABR8J4Q6</accession>
<gene>
    <name evidence="1" type="ORF">H6G68_10160</name>
</gene>
<proteinExistence type="predicted"/>
<evidence type="ECO:0000313" key="2">
    <source>
        <dbReference type="Proteomes" id="UP000660381"/>
    </source>
</evidence>
<dbReference type="Proteomes" id="UP000660381">
    <property type="component" value="Unassembled WGS sequence"/>
</dbReference>
<comment type="caution">
    <text evidence="1">The sequence shown here is derived from an EMBL/GenBank/DDBJ whole genome shotgun (WGS) entry which is preliminary data.</text>
</comment>
<organism evidence="1 2">
    <name type="scientific">Anabaena catenula FACHB-362</name>
    <dbReference type="NCBI Taxonomy" id="2692877"/>
    <lineage>
        <taxon>Bacteria</taxon>
        <taxon>Bacillati</taxon>
        <taxon>Cyanobacteriota</taxon>
        <taxon>Cyanophyceae</taxon>
        <taxon>Nostocales</taxon>
        <taxon>Nostocaceae</taxon>
        <taxon>Anabaena</taxon>
    </lineage>
</organism>
<protein>
    <submittedName>
        <fullName evidence="1">Uncharacterized protein</fullName>
    </submittedName>
</protein>
<name>A0ABR8J4Q6_9NOST</name>
<dbReference type="EMBL" id="JACJTQ010000012">
    <property type="protein sequence ID" value="MBD2692116.1"/>
    <property type="molecule type" value="Genomic_DNA"/>
</dbReference>
<dbReference type="RefSeq" id="WP_190906539.1">
    <property type="nucleotide sequence ID" value="NZ_JACJTQ010000012.1"/>
</dbReference>
<keyword evidence="2" id="KW-1185">Reference proteome</keyword>